<protein>
    <recommendedName>
        <fullName evidence="1">Glycine zipper domain-containing protein</fullName>
    </recommendedName>
</protein>
<sequence>MKMRDRNYCILALFAVVAMGSTGCSSLSNTGNGALIGGGAGAGLGAAIGSASGHTGAGALIGGITGAAAGGLIGNDMDQKEKKTEQAKLAQAQAAANAKPPLTVEDVRQLVASGTPDDVIINQIRTTGSTYKLTAADIQYLTQNGVSNRVIMEMQNAKQVTVVTQQPVIVRQAPPPDVVYVQQPVYVAPPPPPPPAASFRFTYIR</sequence>
<dbReference type="AlphaFoldDB" id="A0A8E6EU69"/>
<feature type="domain" description="Glycine zipper" evidence="1">
    <location>
        <begin position="36"/>
        <end position="81"/>
    </location>
</feature>
<accession>A0A8E6EU69</accession>
<dbReference type="RefSeq" id="WP_213494759.1">
    <property type="nucleotide sequence ID" value="NZ_CP074694.1"/>
</dbReference>
<evidence type="ECO:0000259" key="1">
    <source>
        <dbReference type="Pfam" id="PF13488"/>
    </source>
</evidence>
<name>A0A8E6EU69_9BACT</name>
<evidence type="ECO:0000313" key="2">
    <source>
        <dbReference type="EMBL" id="QVL30877.1"/>
    </source>
</evidence>
<organism evidence="2 3">
    <name type="scientific">Telmatocola sphagniphila</name>
    <dbReference type="NCBI Taxonomy" id="1123043"/>
    <lineage>
        <taxon>Bacteria</taxon>
        <taxon>Pseudomonadati</taxon>
        <taxon>Planctomycetota</taxon>
        <taxon>Planctomycetia</taxon>
        <taxon>Gemmatales</taxon>
        <taxon>Gemmataceae</taxon>
    </lineage>
</organism>
<dbReference type="InterPro" id="IPR039567">
    <property type="entry name" value="Gly-zipper"/>
</dbReference>
<keyword evidence="3" id="KW-1185">Reference proteome</keyword>
<dbReference type="Proteomes" id="UP000676194">
    <property type="component" value="Chromosome"/>
</dbReference>
<evidence type="ECO:0000313" key="3">
    <source>
        <dbReference type="Proteomes" id="UP000676194"/>
    </source>
</evidence>
<dbReference type="EMBL" id="CP074694">
    <property type="protein sequence ID" value="QVL30877.1"/>
    <property type="molecule type" value="Genomic_DNA"/>
</dbReference>
<dbReference type="KEGG" id="tsph:KIH39_18755"/>
<dbReference type="PROSITE" id="PS51257">
    <property type="entry name" value="PROKAR_LIPOPROTEIN"/>
    <property type="match status" value="1"/>
</dbReference>
<reference evidence="2" key="1">
    <citation type="submission" date="2021-05" db="EMBL/GenBank/DDBJ databases">
        <title>Complete genome sequence of the cellulolytic planctomycete Telmatocola sphagniphila SP2T and characterization of the first cellulase from planctomycetes.</title>
        <authorList>
            <person name="Rakitin A.L."/>
            <person name="Beletsky A.V."/>
            <person name="Naumoff D.G."/>
            <person name="Kulichevskaya I.S."/>
            <person name="Mardanov A.V."/>
            <person name="Ravin N.V."/>
            <person name="Dedysh S.N."/>
        </authorList>
    </citation>
    <scope>NUCLEOTIDE SEQUENCE</scope>
    <source>
        <strain evidence="2">SP2T</strain>
    </source>
</reference>
<proteinExistence type="predicted"/>
<gene>
    <name evidence="2" type="ORF">KIH39_18755</name>
</gene>
<dbReference type="Pfam" id="PF13488">
    <property type="entry name" value="Gly-zipper_Omp"/>
    <property type="match status" value="1"/>
</dbReference>